<dbReference type="AlphaFoldDB" id="A0A1I2ICE4"/>
<evidence type="ECO:0000313" key="2">
    <source>
        <dbReference type="EMBL" id="SFF40002.1"/>
    </source>
</evidence>
<accession>A0A1I2ICE4</accession>
<gene>
    <name evidence="2" type="ORF">SAMN04488541_10319</name>
</gene>
<protein>
    <submittedName>
        <fullName evidence="2">Uncharacterized protein</fullName>
    </submittedName>
</protein>
<feature type="transmembrane region" description="Helical" evidence="1">
    <location>
        <begin position="6"/>
        <end position="22"/>
    </location>
</feature>
<dbReference type="EMBL" id="FONY01000031">
    <property type="protein sequence ID" value="SFF40002.1"/>
    <property type="molecule type" value="Genomic_DNA"/>
</dbReference>
<evidence type="ECO:0000256" key="1">
    <source>
        <dbReference type="SAM" id="Phobius"/>
    </source>
</evidence>
<keyword evidence="1" id="KW-0472">Membrane</keyword>
<name>A0A1I2ICE4_9BACT</name>
<evidence type="ECO:0000313" key="3">
    <source>
        <dbReference type="Proteomes" id="UP000199513"/>
    </source>
</evidence>
<proteinExistence type="predicted"/>
<keyword evidence="3" id="KW-1185">Reference proteome</keyword>
<keyword evidence="1" id="KW-1133">Transmembrane helix</keyword>
<reference evidence="2 3" key="1">
    <citation type="submission" date="2016-10" db="EMBL/GenBank/DDBJ databases">
        <authorList>
            <person name="de Groot N.N."/>
        </authorList>
    </citation>
    <scope>NUCLEOTIDE SEQUENCE [LARGE SCALE GENOMIC DNA]</scope>
    <source>
        <strain>GEY</strain>
        <strain evidence="3">DSM 9560</strain>
    </source>
</reference>
<dbReference type="STRING" id="1003.SAMN04488541_10319"/>
<dbReference type="Proteomes" id="UP000199513">
    <property type="component" value="Unassembled WGS sequence"/>
</dbReference>
<sequence length="41" mass="4808">MYEKDCLLDIILLFYLVCFWAGEIKGKENQIDDILVMGVRV</sequence>
<keyword evidence="1" id="KW-0812">Transmembrane</keyword>
<dbReference type="RefSeq" id="WP_262509463.1">
    <property type="nucleotide sequence ID" value="NZ_FONY01000031.1"/>
</dbReference>
<organism evidence="2 3">
    <name type="scientific">Thermoflexibacter ruber</name>
    <dbReference type="NCBI Taxonomy" id="1003"/>
    <lineage>
        <taxon>Bacteria</taxon>
        <taxon>Pseudomonadati</taxon>
        <taxon>Bacteroidota</taxon>
        <taxon>Cytophagia</taxon>
        <taxon>Cytophagales</taxon>
        <taxon>Thermoflexibacteraceae</taxon>
        <taxon>Thermoflexibacter</taxon>
    </lineage>
</organism>